<dbReference type="EC" id="6.3.5.4" evidence="3"/>
<dbReference type="InterPro" id="IPR051786">
    <property type="entry name" value="ASN_synthetase/amidase"/>
</dbReference>
<evidence type="ECO:0000256" key="2">
    <source>
        <dbReference type="ARBA" id="ARBA00005752"/>
    </source>
</evidence>
<evidence type="ECO:0000259" key="10">
    <source>
        <dbReference type="PROSITE" id="PS51278"/>
    </source>
</evidence>
<comment type="catalytic activity">
    <reaction evidence="8">
        <text>L-aspartate + L-glutamine + ATP + H2O = L-asparagine + L-glutamate + AMP + diphosphate + H(+)</text>
        <dbReference type="Rhea" id="RHEA:12228"/>
        <dbReference type="ChEBI" id="CHEBI:15377"/>
        <dbReference type="ChEBI" id="CHEBI:15378"/>
        <dbReference type="ChEBI" id="CHEBI:29985"/>
        <dbReference type="ChEBI" id="CHEBI:29991"/>
        <dbReference type="ChEBI" id="CHEBI:30616"/>
        <dbReference type="ChEBI" id="CHEBI:33019"/>
        <dbReference type="ChEBI" id="CHEBI:58048"/>
        <dbReference type="ChEBI" id="CHEBI:58359"/>
        <dbReference type="ChEBI" id="CHEBI:456215"/>
        <dbReference type="EC" id="6.3.5.4"/>
    </reaction>
</comment>
<keyword evidence="4 9" id="KW-0547">Nucleotide-binding</keyword>
<dbReference type="InterPro" id="IPR001962">
    <property type="entry name" value="Asn_synthase"/>
</dbReference>
<dbReference type="Gene3D" id="3.40.50.620">
    <property type="entry name" value="HUPs"/>
    <property type="match status" value="2"/>
</dbReference>
<protein>
    <recommendedName>
        <fullName evidence="3">asparagine synthase (glutamine-hydrolyzing)</fullName>
        <ecNumber evidence="3">6.3.5.4</ecNumber>
    </recommendedName>
</protein>
<dbReference type="Proteomes" id="UP000650466">
    <property type="component" value="Unassembled WGS sequence"/>
</dbReference>
<comment type="similarity">
    <text evidence="2">Belongs to the asparagine synthetase family.</text>
</comment>
<keyword evidence="6" id="KW-0028">Amino-acid biosynthesis</keyword>
<dbReference type="GO" id="GO:0006529">
    <property type="term" value="P:asparagine biosynthetic process"/>
    <property type="evidence" value="ECO:0007669"/>
    <property type="project" value="UniProtKB-KW"/>
</dbReference>
<dbReference type="RefSeq" id="WP_188173534.1">
    <property type="nucleotide sequence ID" value="NZ_JACVVD010000002.1"/>
</dbReference>
<keyword evidence="5 9" id="KW-0067">ATP-binding</keyword>
<dbReference type="SUPFAM" id="SSF52402">
    <property type="entry name" value="Adenine nucleotide alpha hydrolases-like"/>
    <property type="match status" value="1"/>
</dbReference>
<keyword evidence="7" id="KW-0315">Glutamine amidotransferase</keyword>
<evidence type="ECO:0000256" key="4">
    <source>
        <dbReference type="ARBA" id="ARBA00022741"/>
    </source>
</evidence>
<evidence type="ECO:0000256" key="8">
    <source>
        <dbReference type="ARBA" id="ARBA00048741"/>
    </source>
</evidence>
<organism evidence="11 12">
    <name type="scientific">Paenibacillus sedimenti</name>
    <dbReference type="NCBI Taxonomy" id="2770274"/>
    <lineage>
        <taxon>Bacteria</taxon>
        <taxon>Bacillati</taxon>
        <taxon>Bacillota</taxon>
        <taxon>Bacilli</taxon>
        <taxon>Bacillales</taxon>
        <taxon>Paenibacillaceae</taxon>
        <taxon>Paenibacillus</taxon>
    </lineage>
</organism>
<dbReference type="AlphaFoldDB" id="A0A926KPG7"/>
<accession>A0A926KPG7</accession>
<dbReference type="InterPro" id="IPR014729">
    <property type="entry name" value="Rossmann-like_a/b/a_fold"/>
</dbReference>
<keyword evidence="6" id="KW-0061">Asparagine biosynthesis</keyword>
<evidence type="ECO:0000313" key="12">
    <source>
        <dbReference type="Proteomes" id="UP000650466"/>
    </source>
</evidence>
<dbReference type="Gene3D" id="3.60.20.10">
    <property type="entry name" value="Glutamine Phosphoribosylpyrophosphate, subunit 1, domain 1"/>
    <property type="match status" value="1"/>
</dbReference>
<dbReference type="InterPro" id="IPR017932">
    <property type="entry name" value="GATase_2_dom"/>
</dbReference>
<proteinExistence type="inferred from homology"/>
<dbReference type="CDD" id="cd00712">
    <property type="entry name" value="AsnB"/>
    <property type="match status" value="1"/>
</dbReference>
<dbReference type="Pfam" id="PF00733">
    <property type="entry name" value="Asn_synthase"/>
    <property type="match status" value="1"/>
</dbReference>
<evidence type="ECO:0000313" key="11">
    <source>
        <dbReference type="EMBL" id="MBD0379745.1"/>
    </source>
</evidence>
<sequence length="655" mass="74869">MSAITGIYNFDDAPVSLEESQSLMNALQRYSADATDTWQEGSVFLGCHAKWITPESVHERLPHYDSEQRLAITADAIIDNRTELFGKLQVESHLRGTITDSELIVLAYRKWGVDAPKYIIGDYAFVIWDVKNRQLFAARDISGNRTFYYHYRHRQFAFSTAVFPLLTLPSVKKELNELWLAEFLGISGTYESVDIHSTPYQQVEQLPPAHTLIISNGKLALTRYANISDVEPLHLKSNADYEEAFQEVFQEAVNVRLRTHKQVGAALSGGLDSGAVASFAVKTLQQQGKQLHAYSYVPVGDFEDWTSKTLIANERPYIQSTVRHVGNIRENYLDFAGTSPYSEVDELLQTLEVPYKYFENSFWIKGLYEQAERDQAGVLLTGARGNFTISWGPAMDYYAKLLKYLKLGKFYKEIQMYSGLTGVDKSRLIRVAGKKAFPFMVRGSYGDVQVKLPEHVNPDFAKRTDLLNRMPAEDNEMLGKLADAVEVRKERFSNLSIANKNGALATKMSLRYGLWERDATNDPRVVRFCLSVPIEQYVQNGQDRSLVRRATLNYLPDDVRLNQRKRGVQPADWVHRMLPKWSFFISELQALCKDDYVAEYLNAREIQQAIAEIGVPKADQAFNPRVKMLMHSYIVSRFLHDFHQQEANIHNYQLT</sequence>
<evidence type="ECO:0000256" key="7">
    <source>
        <dbReference type="ARBA" id="ARBA00022962"/>
    </source>
</evidence>
<dbReference type="SUPFAM" id="SSF56235">
    <property type="entry name" value="N-terminal nucleophile aminohydrolases (Ntn hydrolases)"/>
    <property type="match status" value="1"/>
</dbReference>
<keyword evidence="12" id="KW-1185">Reference proteome</keyword>
<dbReference type="PANTHER" id="PTHR43284:SF1">
    <property type="entry name" value="ASPARAGINE SYNTHETASE"/>
    <property type="match status" value="1"/>
</dbReference>
<evidence type="ECO:0000256" key="5">
    <source>
        <dbReference type="ARBA" id="ARBA00022840"/>
    </source>
</evidence>
<evidence type="ECO:0000256" key="1">
    <source>
        <dbReference type="ARBA" id="ARBA00005187"/>
    </source>
</evidence>
<comment type="pathway">
    <text evidence="1">Amino-acid biosynthesis; L-asparagine biosynthesis; L-asparagine from L-aspartate (L-Gln route): step 1/1.</text>
</comment>
<dbReference type="PROSITE" id="PS51278">
    <property type="entry name" value="GATASE_TYPE_2"/>
    <property type="match status" value="1"/>
</dbReference>
<name>A0A926KPG7_9BACL</name>
<dbReference type="PIRSF" id="PIRSF001589">
    <property type="entry name" value="Asn_synthetase_glu-h"/>
    <property type="match status" value="1"/>
</dbReference>
<reference evidence="11" key="1">
    <citation type="submission" date="2020-09" db="EMBL/GenBank/DDBJ databases">
        <title>Draft Genome Sequence of Paenibacillus sp. WST5.</title>
        <authorList>
            <person name="Bao Z."/>
        </authorList>
    </citation>
    <scope>NUCLEOTIDE SEQUENCE</scope>
    <source>
        <strain evidence="11">WST5</strain>
    </source>
</reference>
<dbReference type="InterPro" id="IPR006426">
    <property type="entry name" value="Asn_synth_AEB"/>
</dbReference>
<feature type="binding site" evidence="9">
    <location>
        <position position="100"/>
    </location>
    <ligand>
        <name>L-glutamine</name>
        <dbReference type="ChEBI" id="CHEBI:58359"/>
    </ligand>
</feature>
<dbReference type="PANTHER" id="PTHR43284">
    <property type="entry name" value="ASPARAGINE SYNTHETASE (GLUTAMINE-HYDROLYZING)"/>
    <property type="match status" value="1"/>
</dbReference>
<dbReference type="EMBL" id="JACVVD010000002">
    <property type="protein sequence ID" value="MBD0379745.1"/>
    <property type="molecule type" value="Genomic_DNA"/>
</dbReference>
<dbReference type="GO" id="GO:0005524">
    <property type="term" value="F:ATP binding"/>
    <property type="evidence" value="ECO:0007669"/>
    <property type="project" value="UniProtKB-KW"/>
</dbReference>
<feature type="binding site" evidence="9">
    <location>
        <position position="297"/>
    </location>
    <ligand>
        <name>ATP</name>
        <dbReference type="ChEBI" id="CHEBI:30616"/>
    </ligand>
</feature>
<gene>
    <name evidence="11" type="ORF">ICC18_06445</name>
</gene>
<feature type="domain" description="Glutamine amidotransferase type-2" evidence="10">
    <location>
        <begin position="2"/>
        <end position="217"/>
    </location>
</feature>
<dbReference type="InterPro" id="IPR033738">
    <property type="entry name" value="AsnB_N"/>
</dbReference>
<comment type="caution">
    <text evidence="11">The sequence shown here is derived from an EMBL/GenBank/DDBJ whole genome shotgun (WGS) entry which is preliminary data.</text>
</comment>
<dbReference type="InterPro" id="IPR029055">
    <property type="entry name" value="Ntn_hydrolases_N"/>
</dbReference>
<evidence type="ECO:0000256" key="3">
    <source>
        <dbReference type="ARBA" id="ARBA00012737"/>
    </source>
</evidence>
<dbReference type="Pfam" id="PF13537">
    <property type="entry name" value="GATase_7"/>
    <property type="match status" value="1"/>
</dbReference>
<evidence type="ECO:0000256" key="9">
    <source>
        <dbReference type="PIRSR" id="PIRSR001589-2"/>
    </source>
</evidence>
<evidence type="ECO:0000256" key="6">
    <source>
        <dbReference type="ARBA" id="ARBA00022888"/>
    </source>
</evidence>
<dbReference type="GO" id="GO:0004066">
    <property type="term" value="F:asparagine synthase (glutamine-hydrolyzing) activity"/>
    <property type="evidence" value="ECO:0007669"/>
    <property type="project" value="UniProtKB-EC"/>
</dbReference>